<gene>
    <name evidence="3" type="ORF">ACHAWO_009538</name>
</gene>
<feature type="region of interest" description="Disordered" evidence="1">
    <location>
        <begin position="226"/>
        <end position="337"/>
    </location>
</feature>
<feature type="chain" id="PRO_5044787198" evidence="2">
    <location>
        <begin position="20"/>
        <end position="337"/>
    </location>
</feature>
<reference evidence="3 4" key="1">
    <citation type="submission" date="2024-10" db="EMBL/GenBank/DDBJ databases">
        <title>Updated reference genomes for cyclostephanoid diatoms.</title>
        <authorList>
            <person name="Roberts W.R."/>
            <person name="Alverson A.J."/>
        </authorList>
    </citation>
    <scope>NUCLEOTIDE SEQUENCE [LARGE SCALE GENOMIC DNA]</scope>
    <source>
        <strain evidence="3 4">AJA010-31</strain>
    </source>
</reference>
<feature type="signal peptide" evidence="2">
    <location>
        <begin position="1"/>
        <end position="19"/>
    </location>
</feature>
<evidence type="ECO:0000313" key="4">
    <source>
        <dbReference type="Proteomes" id="UP001530400"/>
    </source>
</evidence>
<evidence type="ECO:0000256" key="2">
    <source>
        <dbReference type="SAM" id="SignalP"/>
    </source>
</evidence>
<feature type="compositionally biased region" description="Basic and acidic residues" evidence="1">
    <location>
        <begin position="314"/>
        <end position="328"/>
    </location>
</feature>
<dbReference type="Proteomes" id="UP001530400">
    <property type="component" value="Unassembled WGS sequence"/>
</dbReference>
<proteinExistence type="predicted"/>
<keyword evidence="2" id="KW-0732">Signal</keyword>
<name>A0ABD3PD64_9STRA</name>
<dbReference type="EMBL" id="JALLPJ020000679">
    <property type="protein sequence ID" value="KAL3785752.1"/>
    <property type="molecule type" value="Genomic_DNA"/>
</dbReference>
<comment type="caution">
    <text evidence="3">The sequence shown here is derived from an EMBL/GenBank/DDBJ whole genome shotgun (WGS) entry which is preliminary data.</text>
</comment>
<feature type="compositionally biased region" description="Basic and acidic residues" evidence="1">
    <location>
        <begin position="226"/>
        <end position="270"/>
    </location>
</feature>
<feature type="compositionally biased region" description="Low complexity" evidence="1">
    <location>
        <begin position="294"/>
        <end position="313"/>
    </location>
</feature>
<keyword evidence="4" id="KW-1185">Reference proteome</keyword>
<evidence type="ECO:0000313" key="3">
    <source>
        <dbReference type="EMBL" id="KAL3785752.1"/>
    </source>
</evidence>
<protein>
    <submittedName>
        <fullName evidence="3">Uncharacterized protein</fullName>
    </submittedName>
</protein>
<sequence length="337" mass="39290">MRFQSILSVLSALIASAHAVDELRGSAKHREMQYYSSYNYNNDDNDTYDAYSDNSTATTVQTTTTKTAGNLTDTMHQIQDIVVNQVQQYKAVAQSKGYEFYTTSPSEWTSNQWDFVTALFGGLILACCFFSLCCSYCCIYRPYDDEGQEAMTKAQYHKRMLNQRLNRHRARYNEKRYERDDDTIDDNTIDDTVYTLESQSTYGQSYYEPGSPMSYQSSVYITRREERKRAEEQRKKEANEQRRKEERRRERDEKREALLKKSRDEKKESLLKQSTVKESPVTRMVRVADKPKITVPSTRSRSTTPVRSTTNRNAPKESKEEADKKAVEEALSYKMHP</sequence>
<accession>A0ABD3PD64</accession>
<organism evidence="3 4">
    <name type="scientific">Cyclotella atomus</name>
    <dbReference type="NCBI Taxonomy" id="382360"/>
    <lineage>
        <taxon>Eukaryota</taxon>
        <taxon>Sar</taxon>
        <taxon>Stramenopiles</taxon>
        <taxon>Ochrophyta</taxon>
        <taxon>Bacillariophyta</taxon>
        <taxon>Coscinodiscophyceae</taxon>
        <taxon>Thalassiosirophycidae</taxon>
        <taxon>Stephanodiscales</taxon>
        <taxon>Stephanodiscaceae</taxon>
        <taxon>Cyclotella</taxon>
    </lineage>
</organism>
<evidence type="ECO:0000256" key="1">
    <source>
        <dbReference type="SAM" id="MobiDB-lite"/>
    </source>
</evidence>
<dbReference type="AlphaFoldDB" id="A0ABD3PD64"/>